<evidence type="ECO:0000256" key="1">
    <source>
        <dbReference type="SAM" id="MobiDB-lite"/>
    </source>
</evidence>
<reference evidence="2" key="1">
    <citation type="submission" date="2015-08" db="EMBL/GenBank/DDBJ databases">
        <authorList>
            <person name="Babu N.S."/>
            <person name="Beckwith C.J."/>
            <person name="Beseler K.G."/>
            <person name="Brison A."/>
            <person name="Carone J.V."/>
            <person name="Caskin T.P."/>
            <person name="Diamond M."/>
            <person name="Durham M.E."/>
            <person name="Foxe J.M."/>
            <person name="Go M."/>
            <person name="Henderson B.A."/>
            <person name="Jones I.B."/>
            <person name="McGettigan J.A."/>
            <person name="Micheletti S.J."/>
            <person name="Nasrallah M.E."/>
            <person name="Ortiz D."/>
            <person name="Piller C.R."/>
            <person name="Privatt S.R."/>
            <person name="Schneider S.L."/>
            <person name="Sharp S."/>
            <person name="Smith T.C."/>
            <person name="Stanton J.D."/>
            <person name="Ullery H.E."/>
            <person name="Wilson R.J."/>
            <person name="Serrano M.G."/>
            <person name="Buck G."/>
            <person name="Lee V."/>
            <person name="Wang Y."/>
            <person name="Carvalho R."/>
            <person name="Voegtly L."/>
            <person name="Shi R."/>
            <person name="Duckworth R."/>
            <person name="Johnson A."/>
            <person name="Loviza R."/>
            <person name="Walstead R."/>
            <person name="Shah Z."/>
            <person name="Kiflezghi M."/>
            <person name="Wade K."/>
            <person name="Ball S.L."/>
            <person name="Bradley K.W."/>
            <person name="Asai D.J."/>
            <person name="Bowman C.A."/>
            <person name="Russell D.A."/>
            <person name="Pope W.H."/>
            <person name="Jacobs-Sera D."/>
            <person name="Hendrix R.W."/>
            <person name="Hatfull G.F."/>
        </authorList>
    </citation>
    <scope>NUCLEOTIDE SEQUENCE</scope>
</reference>
<sequence length="320" mass="35780">MALSFASAPQPIWGFGLRAGRPFTRNFPRHCMYEPAPGRRGRPTQLCAAAADPQESEAVDLALETILEDPETARYTSWRPWMATVDDAGVLVNRQRPTLHTFEDLQAAALGPRAALESEAWSRCSTHEFRQREEARLAAHERMRTNQAEEGPPAPPQDDLDEWDLRAMAECQRQRHERNQAWNAARARVGQHAGMGSRWRHDVRCGYTGDIKDPEYKTWTHRQVWDLITLDGRAADPRDVEVDVEDPLGTADMRAVGAHYVPDALEWLEEQGKLLEEDEDPAPSPEDAAESALLASHFSDFDDDYLGTVGGFDAGPTAGL</sequence>
<feature type="region of interest" description="Disordered" evidence="1">
    <location>
        <begin position="132"/>
        <end position="160"/>
    </location>
</feature>
<evidence type="ECO:0000313" key="2">
    <source>
        <dbReference type="EMBL" id="JAT67970.1"/>
    </source>
</evidence>
<dbReference type="AlphaFoldDB" id="A0A1D1ZLW1"/>
<accession>A0A1D1ZLW1</accession>
<organism evidence="2">
    <name type="scientific">Auxenochlorella protothecoides</name>
    <name type="common">Green microalga</name>
    <name type="synonym">Chlorella protothecoides</name>
    <dbReference type="NCBI Taxonomy" id="3075"/>
    <lineage>
        <taxon>Eukaryota</taxon>
        <taxon>Viridiplantae</taxon>
        <taxon>Chlorophyta</taxon>
        <taxon>core chlorophytes</taxon>
        <taxon>Trebouxiophyceae</taxon>
        <taxon>Chlorellales</taxon>
        <taxon>Chlorellaceae</taxon>
        <taxon>Auxenochlorella</taxon>
    </lineage>
</organism>
<feature type="compositionally biased region" description="Basic and acidic residues" evidence="1">
    <location>
        <begin position="132"/>
        <end position="144"/>
    </location>
</feature>
<proteinExistence type="predicted"/>
<protein>
    <submittedName>
        <fullName evidence="2">Uncharacterized protein</fullName>
    </submittedName>
</protein>
<name>A0A1D1ZLW1_AUXPR</name>
<dbReference type="EMBL" id="GDKF01010652">
    <property type="protein sequence ID" value="JAT67970.1"/>
    <property type="molecule type" value="Transcribed_RNA"/>
</dbReference>
<gene>
    <name evidence="2" type="ORF">g.38840</name>
</gene>